<reference evidence="3" key="1">
    <citation type="submission" date="2022-04" db="EMBL/GenBank/DDBJ databases">
        <title>Whole genome sequence of Sphaerotilus sp. FB-5.</title>
        <authorList>
            <person name="Takeda M."/>
            <person name="Narihara S."/>
            <person name="Akimoto M."/>
            <person name="Akimoto R."/>
            <person name="Nishiyashiki S."/>
            <person name="Murakami T."/>
        </authorList>
    </citation>
    <scope>NUCLEOTIDE SEQUENCE</scope>
    <source>
        <strain evidence="3">FB-5</strain>
    </source>
</reference>
<organism evidence="3 4">
    <name type="scientific">Sphaerotilus microaerophilus</name>
    <dbReference type="NCBI Taxonomy" id="2914710"/>
    <lineage>
        <taxon>Bacteria</taxon>
        <taxon>Pseudomonadati</taxon>
        <taxon>Pseudomonadota</taxon>
        <taxon>Betaproteobacteria</taxon>
        <taxon>Burkholderiales</taxon>
        <taxon>Sphaerotilaceae</taxon>
        <taxon>Sphaerotilus</taxon>
    </lineage>
</organism>
<evidence type="ECO:0000313" key="4">
    <source>
        <dbReference type="Proteomes" id="UP001057498"/>
    </source>
</evidence>
<gene>
    <name evidence="3" type="ORF">CATMQ487_23910</name>
</gene>
<dbReference type="InterPro" id="IPR012429">
    <property type="entry name" value="HGSNAT_cat"/>
</dbReference>
<keyword evidence="1" id="KW-0812">Transmembrane</keyword>
<sequence>MPERARKVDLPIAPPERLTPSRGARFDRLDALRGAAMLWMTGFHACFDLNLQGLIGRQNFYQDPFWTVQRMLILSLFLACAGAGQAVAQRQGVPWPRFWRRWSQVALCALAVSLGSWWMFGPRWISFGVLHALALMTLLARLLAVRGAPWLIALALALACLLLPLGWSHEVFDSRWTDWIGLVTHKPPTEDYVPLLPWFGVLLGGLLAMHQALRRWPAVVSGALPRPLQPLALLGRWSLTYYMLHQPVLLGLIGAWVALRS</sequence>
<evidence type="ECO:0000259" key="2">
    <source>
        <dbReference type="Pfam" id="PF07786"/>
    </source>
</evidence>
<evidence type="ECO:0000313" key="3">
    <source>
        <dbReference type="EMBL" id="BDI05421.1"/>
    </source>
</evidence>
<dbReference type="Pfam" id="PF07786">
    <property type="entry name" value="HGSNAT_cat"/>
    <property type="match status" value="1"/>
</dbReference>
<name>A0ABN6PJV1_9BURK</name>
<keyword evidence="1" id="KW-1133">Transmembrane helix</keyword>
<dbReference type="Proteomes" id="UP001057498">
    <property type="component" value="Chromosome"/>
</dbReference>
<protein>
    <recommendedName>
        <fullName evidence="2">Heparan-alpha-glucosaminide N-acetyltransferase catalytic domain-containing protein</fullName>
    </recommendedName>
</protein>
<proteinExistence type="predicted"/>
<accession>A0ABN6PJV1</accession>
<feature type="transmembrane region" description="Helical" evidence="1">
    <location>
        <begin position="101"/>
        <end position="118"/>
    </location>
</feature>
<keyword evidence="1" id="KW-0472">Membrane</keyword>
<feature type="transmembrane region" description="Helical" evidence="1">
    <location>
        <begin position="124"/>
        <end position="143"/>
    </location>
</feature>
<keyword evidence="4" id="KW-1185">Reference proteome</keyword>
<feature type="transmembrane region" description="Helical" evidence="1">
    <location>
        <begin position="31"/>
        <end position="51"/>
    </location>
</feature>
<feature type="transmembrane region" description="Helical" evidence="1">
    <location>
        <begin position="234"/>
        <end position="259"/>
    </location>
</feature>
<evidence type="ECO:0000256" key="1">
    <source>
        <dbReference type="SAM" id="Phobius"/>
    </source>
</evidence>
<feature type="transmembrane region" description="Helical" evidence="1">
    <location>
        <begin position="71"/>
        <end position="89"/>
    </location>
</feature>
<dbReference type="EMBL" id="AP025730">
    <property type="protein sequence ID" value="BDI05421.1"/>
    <property type="molecule type" value="Genomic_DNA"/>
</dbReference>
<dbReference type="RefSeq" id="WP_251973457.1">
    <property type="nucleotide sequence ID" value="NZ_AP025730.1"/>
</dbReference>
<feature type="domain" description="Heparan-alpha-glucosaminide N-acetyltransferase catalytic" evidence="2">
    <location>
        <begin position="25"/>
        <end position="247"/>
    </location>
</feature>
<feature type="transmembrane region" description="Helical" evidence="1">
    <location>
        <begin position="150"/>
        <end position="167"/>
    </location>
</feature>